<evidence type="ECO:0000313" key="3">
    <source>
        <dbReference type="Proteomes" id="UP001596220"/>
    </source>
</evidence>
<keyword evidence="1" id="KW-1133">Transmembrane helix</keyword>
<keyword evidence="3" id="KW-1185">Reference proteome</keyword>
<reference evidence="3" key="1">
    <citation type="journal article" date="2019" name="Int. J. Syst. Evol. Microbiol.">
        <title>The Global Catalogue of Microorganisms (GCM) 10K type strain sequencing project: providing services to taxonomists for standard genome sequencing and annotation.</title>
        <authorList>
            <consortium name="The Broad Institute Genomics Platform"/>
            <consortium name="The Broad Institute Genome Sequencing Center for Infectious Disease"/>
            <person name="Wu L."/>
            <person name="Ma J."/>
        </authorList>
    </citation>
    <scope>NUCLEOTIDE SEQUENCE [LARGE SCALE GENOMIC DNA]</scope>
    <source>
        <strain evidence="3">CGMCC 4.7246</strain>
    </source>
</reference>
<organism evidence="2 3">
    <name type="scientific">Saccharothrix lopnurensis</name>
    <dbReference type="NCBI Taxonomy" id="1670621"/>
    <lineage>
        <taxon>Bacteria</taxon>
        <taxon>Bacillati</taxon>
        <taxon>Actinomycetota</taxon>
        <taxon>Actinomycetes</taxon>
        <taxon>Pseudonocardiales</taxon>
        <taxon>Pseudonocardiaceae</taxon>
        <taxon>Saccharothrix</taxon>
    </lineage>
</organism>
<evidence type="ECO:0008006" key="4">
    <source>
        <dbReference type="Google" id="ProtNLM"/>
    </source>
</evidence>
<keyword evidence="1" id="KW-0812">Transmembrane</keyword>
<sequence>MIPVPPGPRRALAWLAVSVTFAFAEVLFAPLSTAAAAAVGRAGAGERAVPALLGDPGGRRPALFTALLAAGAPVLWTTLALTSAAAVPAVRRLRRSPTLGLHTAPAPVARRPVREP</sequence>
<keyword evidence="1" id="KW-0472">Membrane</keyword>
<evidence type="ECO:0000313" key="2">
    <source>
        <dbReference type="EMBL" id="MFC6089140.1"/>
    </source>
</evidence>
<accession>A0ABW1P0P3</accession>
<comment type="caution">
    <text evidence="2">The sequence shown here is derived from an EMBL/GenBank/DDBJ whole genome shotgun (WGS) entry which is preliminary data.</text>
</comment>
<feature type="transmembrane region" description="Helical" evidence="1">
    <location>
        <begin position="64"/>
        <end position="87"/>
    </location>
</feature>
<proteinExistence type="predicted"/>
<evidence type="ECO:0000256" key="1">
    <source>
        <dbReference type="SAM" id="Phobius"/>
    </source>
</evidence>
<dbReference type="RefSeq" id="WP_380634144.1">
    <property type="nucleotide sequence ID" value="NZ_JBHSQO010000005.1"/>
</dbReference>
<protein>
    <recommendedName>
        <fullName evidence="4">MFS transporter</fullName>
    </recommendedName>
</protein>
<dbReference type="Proteomes" id="UP001596220">
    <property type="component" value="Unassembled WGS sequence"/>
</dbReference>
<dbReference type="EMBL" id="JBHSQO010000005">
    <property type="protein sequence ID" value="MFC6089140.1"/>
    <property type="molecule type" value="Genomic_DNA"/>
</dbReference>
<gene>
    <name evidence="2" type="ORF">ACFP3R_07640</name>
</gene>
<name>A0ABW1P0P3_9PSEU</name>